<evidence type="ECO:0000256" key="12">
    <source>
        <dbReference type="ARBA" id="ARBA00023242"/>
    </source>
</evidence>
<evidence type="ECO:0000256" key="6">
    <source>
        <dbReference type="ARBA" id="ARBA00022786"/>
    </source>
</evidence>
<evidence type="ECO:0000256" key="7">
    <source>
        <dbReference type="ARBA" id="ARBA00022801"/>
    </source>
</evidence>
<dbReference type="GO" id="GO:0008270">
    <property type="term" value="F:zinc ion binding"/>
    <property type="evidence" value="ECO:0007669"/>
    <property type="project" value="UniProtKB-KW"/>
</dbReference>
<reference evidence="19" key="1">
    <citation type="journal article" date="2020" name="Stud. Mycol.">
        <title>101 Dothideomycetes genomes: a test case for predicting lifestyles and emergence of pathogens.</title>
        <authorList>
            <person name="Haridas S."/>
            <person name="Albert R."/>
            <person name="Binder M."/>
            <person name="Bloem J."/>
            <person name="Labutti K."/>
            <person name="Salamov A."/>
            <person name="Andreopoulos B."/>
            <person name="Baker S."/>
            <person name="Barry K."/>
            <person name="Bills G."/>
            <person name="Bluhm B."/>
            <person name="Cannon C."/>
            <person name="Castanera R."/>
            <person name="Culley D."/>
            <person name="Daum C."/>
            <person name="Ezra D."/>
            <person name="Gonzalez J."/>
            <person name="Henrissat B."/>
            <person name="Kuo A."/>
            <person name="Liang C."/>
            <person name="Lipzen A."/>
            <person name="Lutzoni F."/>
            <person name="Magnuson J."/>
            <person name="Mondo S."/>
            <person name="Nolan M."/>
            <person name="Ohm R."/>
            <person name="Pangilinan J."/>
            <person name="Park H.-J."/>
            <person name="Ramirez L."/>
            <person name="Alfaro M."/>
            <person name="Sun H."/>
            <person name="Tritt A."/>
            <person name="Yoshinaga Y."/>
            <person name="Zwiers L.-H."/>
            <person name="Turgeon B."/>
            <person name="Goodwin S."/>
            <person name="Spatafora J."/>
            <person name="Crous P."/>
            <person name="Grigoriev I."/>
        </authorList>
    </citation>
    <scope>NUCLEOTIDE SEQUENCE</scope>
    <source>
        <strain evidence="19">CBS 262.69</strain>
    </source>
</reference>
<dbReference type="PANTHER" id="PTHR21646">
    <property type="entry name" value="UBIQUITIN CARBOXYL-TERMINAL HYDROLASE"/>
    <property type="match status" value="1"/>
</dbReference>
<dbReference type="InterPro" id="IPR013083">
    <property type="entry name" value="Znf_RING/FYVE/PHD"/>
</dbReference>
<dbReference type="GO" id="GO:0016579">
    <property type="term" value="P:protein deubiquitination"/>
    <property type="evidence" value="ECO:0007669"/>
    <property type="project" value="InterPro"/>
</dbReference>
<evidence type="ECO:0000256" key="15">
    <source>
        <dbReference type="RuleBase" id="RU366025"/>
    </source>
</evidence>
<keyword evidence="12" id="KW-0539">Nucleus</keyword>
<gene>
    <name evidence="19" type="ORF">EJ06DRAFT_549472</name>
</gene>
<evidence type="ECO:0000256" key="10">
    <source>
        <dbReference type="ARBA" id="ARBA00023015"/>
    </source>
</evidence>
<evidence type="ECO:0000256" key="13">
    <source>
        <dbReference type="ARBA" id="ARBA00038490"/>
    </source>
</evidence>
<evidence type="ECO:0000256" key="3">
    <source>
        <dbReference type="ARBA" id="ARBA00022670"/>
    </source>
</evidence>
<feature type="domain" description="UBP-type" evidence="18">
    <location>
        <begin position="55"/>
        <end position="155"/>
    </location>
</feature>
<dbReference type="SUPFAM" id="SSF57850">
    <property type="entry name" value="RING/U-box"/>
    <property type="match status" value="1"/>
</dbReference>
<dbReference type="InterPro" id="IPR028889">
    <property type="entry name" value="USP"/>
</dbReference>
<keyword evidence="11" id="KW-0804">Transcription</keyword>
<feature type="region of interest" description="Disordered" evidence="16">
    <location>
        <begin position="1"/>
        <end position="20"/>
    </location>
</feature>
<dbReference type="Pfam" id="PF00443">
    <property type="entry name" value="UCH"/>
    <property type="match status" value="1"/>
</dbReference>
<feature type="domain" description="USP" evidence="17">
    <location>
        <begin position="184"/>
        <end position="509"/>
    </location>
</feature>
<comment type="catalytic activity">
    <reaction evidence="1 15">
        <text>Thiol-dependent hydrolysis of ester, thioester, amide, peptide and isopeptide bonds formed by the C-terminal Gly of ubiquitin (a 76-residue protein attached to proteins as an intracellular targeting signal).</text>
        <dbReference type="EC" id="3.4.19.12"/>
    </reaction>
</comment>
<evidence type="ECO:0000256" key="11">
    <source>
        <dbReference type="ARBA" id="ARBA00023163"/>
    </source>
</evidence>
<dbReference type="InterPro" id="IPR001607">
    <property type="entry name" value="Znf_UBP"/>
</dbReference>
<dbReference type="Gene3D" id="3.90.70.10">
    <property type="entry name" value="Cysteine proteinases"/>
    <property type="match status" value="1"/>
</dbReference>
<keyword evidence="6 15" id="KW-0833">Ubl conjugation pathway</keyword>
<comment type="subcellular location">
    <subcellularLocation>
        <location evidence="2">Nucleus</location>
    </subcellularLocation>
</comment>
<dbReference type="PANTHER" id="PTHR21646:SF33">
    <property type="entry name" value="UBIQUITIN CARBOXYL-TERMINAL HYDROLASE 22"/>
    <property type="match status" value="1"/>
</dbReference>
<dbReference type="PROSITE" id="PS00973">
    <property type="entry name" value="USP_2"/>
    <property type="match status" value="1"/>
</dbReference>
<protein>
    <recommendedName>
        <fullName evidence="15">Ubiquitin carboxyl-terminal hydrolase</fullName>
        <ecNumber evidence="15">3.4.19.12</ecNumber>
    </recommendedName>
</protein>
<proteinExistence type="inferred from homology"/>
<evidence type="ECO:0000259" key="17">
    <source>
        <dbReference type="PROSITE" id="PS50235"/>
    </source>
</evidence>
<keyword evidence="20" id="KW-1185">Reference proteome</keyword>
<dbReference type="GO" id="GO:0005634">
    <property type="term" value="C:nucleus"/>
    <property type="evidence" value="ECO:0007669"/>
    <property type="project" value="UniProtKB-SubCell"/>
</dbReference>
<dbReference type="OrthoDB" id="289038at2759"/>
<keyword evidence="5 14" id="KW-0863">Zinc-finger</keyword>
<sequence>MADTVSVTPRAGSLASPKVSKTKAPAAQGNIANVAYGCEHIQAFKQSGDKSWKTFTQQYTQIVTTLREKPKLIAQTCKAARTDTFTSLRPTYLCVQCPGVFAKDSIHGHWSSPKQHSFFVESRSGHLFCHNCEDFVYDPQLEGIRLQRSARKRKFDDVLNHTAEDARAVAINSTYVPCRAIGLRGLYNMGNTCFMSVVVQSLLHNPLVRAFYLSEGHRSAECKVEHCTSCALDEIFTEFHSVEKTEGYGAVPMLLNSWKSAEHLAGYQQQDAHEYMQFILNSLHTTNNGTSGTDCSCAIHNIFYGKLQSTVTCDECKNKTHTVEDFMDLSLDLRMQAKKRKLNGEVKPKPEQEAMQLSECLQRYTSEENLAAAEYTCQKCQKQRDATKQLSIKRLPPVVSIHLKRFSHLKEKSAKLDTPVHFPLMLDMALYSTRNIVQPKKSRTEAPRSPVYYELSAVIVHKGEINSGHYVSFAREGRNWFLFDDSKVVLVNEAEVLAAQAYLLLYVTDAV</sequence>
<dbReference type="EC" id="3.4.19.12" evidence="15"/>
<dbReference type="Proteomes" id="UP000799640">
    <property type="component" value="Unassembled WGS sequence"/>
</dbReference>
<dbReference type="PROSITE" id="PS50235">
    <property type="entry name" value="USP_3"/>
    <property type="match status" value="1"/>
</dbReference>
<dbReference type="InterPro" id="IPR001394">
    <property type="entry name" value="Peptidase_C19_UCH"/>
</dbReference>
<evidence type="ECO:0000259" key="18">
    <source>
        <dbReference type="PROSITE" id="PS50271"/>
    </source>
</evidence>
<keyword evidence="8 15" id="KW-0788">Thiol protease</keyword>
<keyword evidence="9" id="KW-0862">Zinc</keyword>
<keyword evidence="10" id="KW-0805">Transcription regulation</keyword>
<dbReference type="InterPro" id="IPR038765">
    <property type="entry name" value="Papain-like_cys_pep_sf"/>
</dbReference>
<keyword evidence="4" id="KW-0479">Metal-binding</keyword>
<evidence type="ECO:0000313" key="19">
    <source>
        <dbReference type="EMBL" id="KAF2400123.1"/>
    </source>
</evidence>
<evidence type="ECO:0000256" key="9">
    <source>
        <dbReference type="ARBA" id="ARBA00022833"/>
    </source>
</evidence>
<keyword evidence="7 15" id="KW-0378">Hydrolase</keyword>
<evidence type="ECO:0000256" key="8">
    <source>
        <dbReference type="ARBA" id="ARBA00022807"/>
    </source>
</evidence>
<accession>A0A6G1HVN4</accession>
<organism evidence="19 20">
    <name type="scientific">Trichodelitschia bisporula</name>
    <dbReference type="NCBI Taxonomy" id="703511"/>
    <lineage>
        <taxon>Eukaryota</taxon>
        <taxon>Fungi</taxon>
        <taxon>Dikarya</taxon>
        <taxon>Ascomycota</taxon>
        <taxon>Pezizomycotina</taxon>
        <taxon>Dothideomycetes</taxon>
        <taxon>Dothideomycetes incertae sedis</taxon>
        <taxon>Phaeotrichales</taxon>
        <taxon>Phaeotrichaceae</taxon>
        <taxon>Trichodelitschia</taxon>
    </lineage>
</organism>
<dbReference type="InterPro" id="IPR018200">
    <property type="entry name" value="USP_CS"/>
</dbReference>
<name>A0A6G1HVN4_9PEZI</name>
<keyword evidence="3 15" id="KW-0645">Protease</keyword>
<dbReference type="AlphaFoldDB" id="A0A6G1HVN4"/>
<evidence type="ECO:0000256" key="1">
    <source>
        <dbReference type="ARBA" id="ARBA00000707"/>
    </source>
</evidence>
<dbReference type="InterPro" id="IPR050185">
    <property type="entry name" value="Ub_carboxyl-term_hydrolase"/>
</dbReference>
<dbReference type="SUPFAM" id="SSF54001">
    <property type="entry name" value="Cysteine proteinases"/>
    <property type="match status" value="1"/>
</dbReference>
<evidence type="ECO:0000256" key="5">
    <source>
        <dbReference type="ARBA" id="ARBA00022771"/>
    </source>
</evidence>
<dbReference type="PROSITE" id="PS50271">
    <property type="entry name" value="ZF_UBP"/>
    <property type="match status" value="1"/>
</dbReference>
<dbReference type="GO" id="GO:0006508">
    <property type="term" value="P:proteolysis"/>
    <property type="evidence" value="ECO:0007669"/>
    <property type="project" value="UniProtKB-KW"/>
</dbReference>
<comment type="similarity">
    <text evidence="13">Belongs to the peptidase C19 family. UBP8 subfamily.</text>
</comment>
<evidence type="ECO:0000256" key="4">
    <source>
        <dbReference type="ARBA" id="ARBA00022723"/>
    </source>
</evidence>
<dbReference type="Pfam" id="PF02148">
    <property type="entry name" value="zf-UBP"/>
    <property type="match status" value="1"/>
</dbReference>
<evidence type="ECO:0000256" key="2">
    <source>
        <dbReference type="ARBA" id="ARBA00004123"/>
    </source>
</evidence>
<dbReference type="EMBL" id="ML996696">
    <property type="protein sequence ID" value="KAF2400123.1"/>
    <property type="molecule type" value="Genomic_DNA"/>
</dbReference>
<evidence type="ECO:0000313" key="20">
    <source>
        <dbReference type="Proteomes" id="UP000799640"/>
    </source>
</evidence>
<dbReference type="Gene3D" id="3.30.40.10">
    <property type="entry name" value="Zinc/RING finger domain, C3HC4 (zinc finger)"/>
    <property type="match status" value="1"/>
</dbReference>
<evidence type="ECO:0000256" key="16">
    <source>
        <dbReference type="SAM" id="MobiDB-lite"/>
    </source>
</evidence>
<dbReference type="GO" id="GO:0004843">
    <property type="term" value="F:cysteine-type deubiquitinase activity"/>
    <property type="evidence" value="ECO:0007669"/>
    <property type="project" value="UniProtKB-UniRule"/>
</dbReference>
<evidence type="ECO:0000256" key="14">
    <source>
        <dbReference type="PROSITE-ProRule" id="PRU00502"/>
    </source>
</evidence>
<dbReference type="PROSITE" id="PS00972">
    <property type="entry name" value="USP_1"/>
    <property type="match status" value="1"/>
</dbReference>